<dbReference type="SMART" id="SM00484">
    <property type="entry name" value="XPGI"/>
    <property type="match status" value="1"/>
</dbReference>
<feature type="domain" description="XPG N-terminal" evidence="8">
    <location>
        <begin position="1"/>
        <end position="98"/>
    </location>
</feature>
<keyword evidence="4" id="KW-0255">Endonuclease</keyword>
<evidence type="ECO:0000256" key="1">
    <source>
        <dbReference type="ARBA" id="ARBA00001946"/>
    </source>
</evidence>
<dbReference type="SMART" id="SM00485">
    <property type="entry name" value="XPGN"/>
    <property type="match status" value="1"/>
</dbReference>
<keyword evidence="6" id="KW-0460">Magnesium</keyword>
<protein>
    <recommendedName>
        <fullName evidence="11">PIN domain-like protein</fullName>
    </recommendedName>
</protein>
<evidence type="ECO:0000256" key="5">
    <source>
        <dbReference type="ARBA" id="ARBA00022801"/>
    </source>
</evidence>
<dbReference type="SMART" id="SM00279">
    <property type="entry name" value="HhH2"/>
    <property type="match status" value="1"/>
</dbReference>
<evidence type="ECO:0008006" key="11">
    <source>
        <dbReference type="Google" id="ProtNLM"/>
    </source>
</evidence>
<sequence>MGIAHLTPLLKRFAPGSLTTHATSDFRNLNLALDASVYLYRFLASNQLQQPRHIQGFYQFGNYLKQMSIKPVFVFDGKVRNKQKLHETKRRAQLHSSNVSRLTLEEQRKKRLNVAKEIVQSCSDSSSKQRTQISEHLTKALTCSGLMDSTVVKITDLSEQAAKLASNTLPTTVELPDAVGSVLEGKNIKEELDLMVKQITQSEAKGGRLSALNYSNFITSEEINLLRMLATSNKSFDKVSLLDSIEKLQNYNHNMLLSLNNRIIRVTDQMKEETMQLLEYMGFPCIVTDNHEAEAMCASLTTQGLTDATASEDTDAVLFGDGPVLRQYFFQGAPVIQINVVKAREELELSREQFVDLCILCGTDFSGKLKGIGAVKGLALIKKHGSIEEILKHVKNEPTSNFNYVEARRVFNSAPPTPSNLSRLEVKSESPRLESFLKSFDLEYQTSSMLTDDFTLMQESADPFTVAHVAEPQVEEYIPEAQPVVSAPSTDPFLYTQLPPEIESKLQMDLLAQERYES</sequence>
<dbReference type="InterPro" id="IPR006085">
    <property type="entry name" value="XPG_DNA_repair_N"/>
</dbReference>
<evidence type="ECO:0000259" key="7">
    <source>
        <dbReference type="SMART" id="SM00484"/>
    </source>
</evidence>
<dbReference type="InterPro" id="IPR006086">
    <property type="entry name" value="XPG-I_dom"/>
</dbReference>
<organism evidence="9 10">
    <name type="scientific">Basidiobolus ranarum</name>
    <dbReference type="NCBI Taxonomy" id="34480"/>
    <lineage>
        <taxon>Eukaryota</taxon>
        <taxon>Fungi</taxon>
        <taxon>Fungi incertae sedis</taxon>
        <taxon>Zoopagomycota</taxon>
        <taxon>Entomophthoromycotina</taxon>
        <taxon>Basidiobolomycetes</taxon>
        <taxon>Basidiobolales</taxon>
        <taxon>Basidiobolaceae</taxon>
        <taxon>Basidiobolus</taxon>
    </lineage>
</organism>
<evidence type="ECO:0000256" key="6">
    <source>
        <dbReference type="ARBA" id="ARBA00022842"/>
    </source>
</evidence>
<dbReference type="Pfam" id="PF00867">
    <property type="entry name" value="XPG_I"/>
    <property type="match status" value="1"/>
</dbReference>
<reference evidence="9 10" key="1">
    <citation type="submission" date="2023-04" db="EMBL/GenBank/DDBJ databases">
        <title>Genome of Basidiobolus ranarum AG-B5.</title>
        <authorList>
            <person name="Stajich J.E."/>
            <person name="Carter-House D."/>
            <person name="Gryganskyi A."/>
        </authorList>
    </citation>
    <scope>NUCLEOTIDE SEQUENCE [LARGE SCALE GENOMIC DNA]</scope>
    <source>
        <strain evidence="9 10">AG-B5</strain>
    </source>
</reference>
<dbReference type="Pfam" id="PF00752">
    <property type="entry name" value="XPG_N"/>
    <property type="match status" value="1"/>
</dbReference>
<evidence type="ECO:0000256" key="3">
    <source>
        <dbReference type="ARBA" id="ARBA00022723"/>
    </source>
</evidence>
<dbReference type="PRINTS" id="PR00853">
    <property type="entry name" value="XPGRADSUPER"/>
</dbReference>
<evidence type="ECO:0000256" key="2">
    <source>
        <dbReference type="ARBA" id="ARBA00022722"/>
    </source>
</evidence>
<dbReference type="SUPFAM" id="SSF88723">
    <property type="entry name" value="PIN domain-like"/>
    <property type="match status" value="1"/>
</dbReference>
<dbReference type="InterPro" id="IPR008918">
    <property type="entry name" value="HhH2"/>
</dbReference>
<gene>
    <name evidence="9" type="ORF">K7432_001317</name>
</gene>
<comment type="cofactor">
    <cofactor evidence="1">
        <name>Mg(2+)</name>
        <dbReference type="ChEBI" id="CHEBI:18420"/>
    </cofactor>
</comment>
<dbReference type="InterPro" id="IPR029060">
    <property type="entry name" value="PIN-like_dom_sf"/>
</dbReference>
<comment type="caution">
    <text evidence="9">The sequence shown here is derived from an EMBL/GenBank/DDBJ whole genome shotgun (WGS) entry which is preliminary data.</text>
</comment>
<dbReference type="SUPFAM" id="SSF47807">
    <property type="entry name" value="5' to 3' exonuclease, C-terminal subdomain"/>
    <property type="match status" value="1"/>
</dbReference>
<evidence type="ECO:0000313" key="10">
    <source>
        <dbReference type="Proteomes" id="UP001479436"/>
    </source>
</evidence>
<evidence type="ECO:0000313" key="9">
    <source>
        <dbReference type="EMBL" id="KAK9728065.1"/>
    </source>
</evidence>
<evidence type="ECO:0000259" key="8">
    <source>
        <dbReference type="SMART" id="SM00485"/>
    </source>
</evidence>
<name>A0ABR2W9U7_9FUNG</name>
<dbReference type="Gene3D" id="3.40.50.1010">
    <property type="entry name" value="5'-nuclease"/>
    <property type="match status" value="2"/>
</dbReference>
<dbReference type="EMBL" id="JASJQH010006904">
    <property type="protein sequence ID" value="KAK9728065.1"/>
    <property type="molecule type" value="Genomic_DNA"/>
</dbReference>
<dbReference type="Gene3D" id="1.10.150.20">
    <property type="entry name" value="5' to 3' exonuclease, C-terminal subdomain"/>
    <property type="match status" value="1"/>
</dbReference>
<accession>A0ABR2W9U7</accession>
<dbReference type="InterPro" id="IPR036279">
    <property type="entry name" value="5-3_exonuclease_C_sf"/>
</dbReference>
<dbReference type="PANTHER" id="PTHR11081:SF9">
    <property type="entry name" value="FLAP ENDONUCLEASE 1"/>
    <property type="match status" value="1"/>
</dbReference>
<keyword evidence="10" id="KW-1185">Reference proteome</keyword>
<dbReference type="PANTHER" id="PTHR11081">
    <property type="entry name" value="FLAP ENDONUCLEASE FAMILY MEMBER"/>
    <property type="match status" value="1"/>
</dbReference>
<keyword evidence="3" id="KW-0479">Metal-binding</keyword>
<keyword evidence="5" id="KW-0378">Hydrolase</keyword>
<proteinExistence type="predicted"/>
<dbReference type="Proteomes" id="UP001479436">
    <property type="component" value="Unassembled WGS sequence"/>
</dbReference>
<dbReference type="InterPro" id="IPR006084">
    <property type="entry name" value="XPG/Rad2"/>
</dbReference>
<feature type="domain" description="XPG-I" evidence="7">
    <location>
        <begin position="279"/>
        <end position="349"/>
    </location>
</feature>
<keyword evidence="2" id="KW-0540">Nuclease</keyword>
<evidence type="ECO:0000256" key="4">
    <source>
        <dbReference type="ARBA" id="ARBA00022759"/>
    </source>
</evidence>